<protein>
    <recommendedName>
        <fullName evidence="4">Chitin-binding type-4 domain-containing protein</fullName>
    </recommendedName>
</protein>
<keyword evidence="3" id="KW-1185">Reference proteome</keyword>
<evidence type="ECO:0000313" key="3">
    <source>
        <dbReference type="Proteomes" id="UP000007800"/>
    </source>
</evidence>
<dbReference type="OMA" id="WENFTVL"/>
<evidence type="ECO:0000256" key="1">
    <source>
        <dbReference type="SAM" id="SignalP"/>
    </source>
</evidence>
<proteinExistence type="predicted"/>
<accession>C5K603</accession>
<dbReference type="OrthoDB" id="428397at2759"/>
<dbReference type="EMBL" id="GG670840">
    <property type="protein sequence ID" value="EER20033.1"/>
    <property type="molecule type" value="Genomic_DNA"/>
</dbReference>
<dbReference type="AlphaFoldDB" id="C5K603"/>
<dbReference type="GeneID" id="9059019"/>
<evidence type="ECO:0008006" key="4">
    <source>
        <dbReference type="Google" id="ProtNLM"/>
    </source>
</evidence>
<dbReference type="RefSeq" id="XP_002788237.1">
    <property type="nucleotide sequence ID" value="XM_002788191.1"/>
</dbReference>
<keyword evidence="1" id="KW-0732">Signal</keyword>
<evidence type="ECO:0000313" key="2">
    <source>
        <dbReference type="EMBL" id="EER20033.1"/>
    </source>
</evidence>
<dbReference type="Proteomes" id="UP000007800">
    <property type="component" value="Unassembled WGS sequence"/>
</dbReference>
<dbReference type="Gene3D" id="2.70.50.70">
    <property type="match status" value="1"/>
</dbReference>
<feature type="chain" id="PRO_5002952571" description="Chitin-binding type-4 domain-containing protein" evidence="1">
    <location>
        <begin position="18"/>
        <end position="193"/>
    </location>
</feature>
<feature type="signal peptide" evidence="1">
    <location>
        <begin position="1"/>
        <end position="17"/>
    </location>
</feature>
<organism evidence="3">
    <name type="scientific">Perkinsus marinus (strain ATCC 50983 / TXsc)</name>
    <dbReference type="NCBI Taxonomy" id="423536"/>
    <lineage>
        <taxon>Eukaryota</taxon>
        <taxon>Sar</taxon>
        <taxon>Alveolata</taxon>
        <taxon>Perkinsozoa</taxon>
        <taxon>Perkinsea</taxon>
        <taxon>Perkinsida</taxon>
        <taxon>Perkinsidae</taxon>
        <taxon>Perkinsus</taxon>
    </lineage>
</organism>
<gene>
    <name evidence="2" type="ORF">Pmar_PMAR007293</name>
</gene>
<reference evidence="2 3" key="1">
    <citation type="submission" date="2008-07" db="EMBL/GenBank/DDBJ databases">
        <authorList>
            <person name="El-Sayed N."/>
            <person name="Caler E."/>
            <person name="Inman J."/>
            <person name="Amedeo P."/>
            <person name="Hass B."/>
            <person name="Wortman J."/>
        </authorList>
    </citation>
    <scope>NUCLEOTIDE SEQUENCE [LARGE SCALE GENOMIC DNA]</scope>
    <source>
        <strain evidence="3">ATCC 50983 / TXsc</strain>
    </source>
</reference>
<name>C5K603_PERM5</name>
<sequence>MLMICSIIITVIMEASSHSWVINLVGDIKAGLPRMGLTTHQHPDQYYARPMCPLSSLDQCMGLPPPYKPLDESSLRPCRRAGTTGATNMHQRAEVTRGSKLHVSWMGNGHTNSVSDGTCIVFKIAPYAEDPSWENFTVLEKCLPFYHTNVAKDPTSADITIPADTEPGIYTVLYMWSKFDGVYYATCSDIIVH</sequence>
<dbReference type="InParanoid" id="C5K603"/>